<feature type="compositionally biased region" description="Acidic residues" evidence="2">
    <location>
        <begin position="442"/>
        <end position="455"/>
    </location>
</feature>
<dbReference type="InterPro" id="IPR008503">
    <property type="entry name" value="Asp_endopeptidase"/>
</dbReference>
<dbReference type="InterPro" id="IPR013651">
    <property type="entry name" value="ATP-grasp_RimK-type"/>
</dbReference>
<dbReference type="InterPro" id="IPR021109">
    <property type="entry name" value="Peptidase_aspartic_dom_sf"/>
</dbReference>
<feature type="domain" description="ATP-grasp" evidence="3">
    <location>
        <begin position="109"/>
        <end position="290"/>
    </location>
</feature>
<keyword evidence="1" id="KW-0547">Nucleotide-binding</keyword>
<evidence type="ECO:0000313" key="4">
    <source>
        <dbReference type="EMBL" id="MFA1611441.1"/>
    </source>
</evidence>
<keyword evidence="5" id="KW-1185">Reference proteome</keyword>
<comment type="caution">
    <text evidence="4">The sequence shown here is derived from an EMBL/GenBank/DDBJ whole genome shotgun (WGS) entry which is preliminary data.</text>
</comment>
<dbReference type="AlphaFoldDB" id="A0ABD5MHB7"/>
<keyword evidence="1" id="KW-0067">ATP-binding</keyword>
<dbReference type="PANTHER" id="PTHR21621">
    <property type="entry name" value="RIBOSOMAL PROTEIN S6 MODIFICATION PROTEIN"/>
    <property type="match status" value="1"/>
</dbReference>
<dbReference type="PANTHER" id="PTHR21621:SF0">
    <property type="entry name" value="BETA-CITRYLGLUTAMATE SYNTHASE B-RELATED"/>
    <property type="match status" value="1"/>
</dbReference>
<dbReference type="Pfam" id="PF05618">
    <property type="entry name" value="Zn_protease"/>
    <property type="match status" value="1"/>
</dbReference>
<dbReference type="GO" id="GO:0005524">
    <property type="term" value="F:ATP binding"/>
    <property type="evidence" value="ECO:0007669"/>
    <property type="project" value="UniProtKB-UniRule"/>
</dbReference>
<dbReference type="Gene3D" id="2.40.70.10">
    <property type="entry name" value="Acid Proteases"/>
    <property type="match status" value="1"/>
</dbReference>
<accession>A0ABD5MHB7</accession>
<evidence type="ECO:0000313" key="5">
    <source>
        <dbReference type="Proteomes" id="UP001570511"/>
    </source>
</evidence>
<dbReference type="InterPro" id="IPR011761">
    <property type="entry name" value="ATP-grasp"/>
</dbReference>
<name>A0ABD5MHB7_9EURY</name>
<evidence type="ECO:0000256" key="2">
    <source>
        <dbReference type="SAM" id="MobiDB-lite"/>
    </source>
</evidence>
<proteinExistence type="predicted"/>
<reference evidence="4 5" key="1">
    <citation type="submission" date="2024-08" db="EMBL/GenBank/DDBJ databases">
        <title>Halobellus sp. MBLA0158 whole genome sequence.</title>
        <authorList>
            <person name="Hwang C.Y."/>
            <person name="Cho E.-S."/>
            <person name="Seo M.-J."/>
        </authorList>
    </citation>
    <scope>NUCLEOTIDE SEQUENCE [LARGE SCALE GENOMIC DNA]</scope>
    <source>
        <strain evidence="4 5">MBLA0158</strain>
    </source>
</reference>
<dbReference type="CDD" id="cd00303">
    <property type="entry name" value="retropepsin_like"/>
    <property type="match status" value="1"/>
</dbReference>
<evidence type="ECO:0000256" key="1">
    <source>
        <dbReference type="PROSITE-ProRule" id="PRU00409"/>
    </source>
</evidence>
<dbReference type="SUPFAM" id="SSF56059">
    <property type="entry name" value="Glutathione synthetase ATP-binding domain-like"/>
    <property type="match status" value="1"/>
</dbReference>
<dbReference type="Proteomes" id="UP001570511">
    <property type="component" value="Unassembled WGS sequence"/>
</dbReference>
<organism evidence="4 5">
    <name type="scientific">Halobellus rubicundus</name>
    <dbReference type="NCBI Taxonomy" id="2996466"/>
    <lineage>
        <taxon>Archaea</taxon>
        <taxon>Methanobacteriati</taxon>
        <taxon>Methanobacteriota</taxon>
        <taxon>Stenosarchaea group</taxon>
        <taxon>Halobacteria</taxon>
        <taxon>Halobacteriales</taxon>
        <taxon>Haloferacaceae</taxon>
        <taxon>Halobellus</taxon>
    </lineage>
</organism>
<gene>
    <name evidence="4" type="ORF">OS889_10560</name>
</gene>
<dbReference type="Gene3D" id="3.30.470.20">
    <property type="entry name" value="ATP-grasp fold, B domain"/>
    <property type="match status" value="1"/>
</dbReference>
<dbReference type="Pfam" id="PF08443">
    <property type="entry name" value="RimK"/>
    <property type="match status" value="1"/>
</dbReference>
<feature type="region of interest" description="Disordered" evidence="2">
    <location>
        <begin position="436"/>
        <end position="455"/>
    </location>
</feature>
<protein>
    <submittedName>
        <fullName evidence="4">RimK/LysX family protein</fullName>
    </submittedName>
</protein>
<dbReference type="RefSeq" id="WP_372389729.1">
    <property type="nucleotide sequence ID" value="NZ_JBGNYA010000001.1"/>
</dbReference>
<dbReference type="SUPFAM" id="SSF50630">
    <property type="entry name" value="Acid proteases"/>
    <property type="match status" value="1"/>
</dbReference>
<dbReference type="EMBL" id="JBGNYA010000001">
    <property type="protein sequence ID" value="MFA1611441.1"/>
    <property type="molecule type" value="Genomic_DNA"/>
</dbReference>
<evidence type="ECO:0000259" key="3">
    <source>
        <dbReference type="PROSITE" id="PS50975"/>
    </source>
</evidence>
<sequence>MTDPRDSDEQVRVGVLSLHNSKETKAILNAVDDLGHEGIWLRRENTAVSIEDGDVAIEPEVDIVANRLLLSNTEEPAELLGLATTFERIRPMLNEPAAVLTAVHKFATASTLANWNIKVPDALLALSNDRLNQGRQRFGEVGVYKSAIGTHGGGTWKVDLTDPVNPKVGNRQAFLQDLIERDEAKHRDLRVYVVDGQVIGAMYRYAPEGEWRTNVALGGDVLDATDDMPEEARETALYAAEVMGLDYVGVDLIEGDDGWFVLEMNPTAGFRGLHRATGRSPAPYIAKLAIEQVGGEVDDSRVEELSATLDDSRPDGMPRVETGPAGERPTIGYIEEVVVSGTSGSTQAFAKSDTGATRTSIDTSLAAEIGAGPIKSMTRVKSGSVKSGKARPVVDLVIGIGGTQHTVTASVEDRSHMDYPLLLGRDILQHYQVDVTRRTDEGGPDDADREEEYLE</sequence>
<dbReference type="PROSITE" id="PS50975">
    <property type="entry name" value="ATP_GRASP"/>
    <property type="match status" value="1"/>
</dbReference>